<evidence type="ECO:0000256" key="3">
    <source>
        <dbReference type="ARBA" id="ARBA00022989"/>
    </source>
</evidence>
<dbReference type="SUPFAM" id="SSF103473">
    <property type="entry name" value="MFS general substrate transporter"/>
    <property type="match status" value="1"/>
</dbReference>
<feature type="transmembrane region" description="Helical" evidence="5">
    <location>
        <begin position="224"/>
        <end position="243"/>
    </location>
</feature>
<dbReference type="InterPro" id="IPR011701">
    <property type="entry name" value="MFS"/>
</dbReference>
<feature type="transmembrane region" description="Helical" evidence="5">
    <location>
        <begin position="68"/>
        <end position="94"/>
    </location>
</feature>
<keyword evidence="3 5" id="KW-1133">Transmembrane helix</keyword>
<dbReference type="PANTHER" id="PTHR23501">
    <property type="entry name" value="MAJOR FACILITATOR SUPERFAMILY"/>
    <property type="match status" value="1"/>
</dbReference>
<dbReference type="InterPro" id="IPR036259">
    <property type="entry name" value="MFS_trans_sf"/>
</dbReference>
<dbReference type="Pfam" id="PF07690">
    <property type="entry name" value="MFS_1"/>
    <property type="match status" value="1"/>
</dbReference>
<comment type="subcellular location">
    <subcellularLocation>
        <location evidence="1">Membrane</location>
        <topology evidence="1">Multi-pass membrane protein</topology>
    </subcellularLocation>
</comment>
<feature type="transmembrane region" description="Helical" evidence="5">
    <location>
        <begin position="135"/>
        <end position="154"/>
    </location>
</feature>
<comment type="caution">
    <text evidence="7">The sequence shown here is derived from an EMBL/GenBank/DDBJ whole genome shotgun (WGS) entry which is preliminary data.</text>
</comment>
<protein>
    <recommendedName>
        <fullName evidence="6">Major facilitator superfamily (MFS) profile domain-containing protein</fullName>
    </recommendedName>
</protein>
<dbReference type="PRINTS" id="PR01036">
    <property type="entry name" value="TCRTETB"/>
</dbReference>
<organism evidence="7 8">
    <name type="scientific">Hohenbuehelia grisea</name>
    <dbReference type="NCBI Taxonomy" id="104357"/>
    <lineage>
        <taxon>Eukaryota</taxon>
        <taxon>Fungi</taxon>
        <taxon>Dikarya</taxon>
        <taxon>Basidiomycota</taxon>
        <taxon>Agaricomycotina</taxon>
        <taxon>Agaricomycetes</taxon>
        <taxon>Agaricomycetidae</taxon>
        <taxon>Agaricales</taxon>
        <taxon>Pleurotineae</taxon>
        <taxon>Pleurotaceae</taxon>
        <taxon>Hohenbuehelia</taxon>
    </lineage>
</organism>
<accession>A0ABR3IRL0</accession>
<feature type="transmembrane region" description="Helical" evidence="5">
    <location>
        <begin position="263"/>
        <end position="281"/>
    </location>
</feature>
<dbReference type="PROSITE" id="PS50850">
    <property type="entry name" value="MFS"/>
    <property type="match status" value="1"/>
</dbReference>
<feature type="transmembrane region" description="Helical" evidence="5">
    <location>
        <begin position="106"/>
        <end position="129"/>
    </location>
</feature>
<dbReference type="PANTHER" id="PTHR23501:SF102">
    <property type="entry name" value="DRUG TRANSPORTER, PUTATIVE (AFU_ORTHOLOGUE AFUA_3G08530)-RELATED"/>
    <property type="match status" value="1"/>
</dbReference>
<evidence type="ECO:0000256" key="4">
    <source>
        <dbReference type="ARBA" id="ARBA00023136"/>
    </source>
</evidence>
<keyword evidence="4 5" id="KW-0472">Membrane</keyword>
<dbReference type="InterPro" id="IPR020846">
    <property type="entry name" value="MFS_dom"/>
</dbReference>
<evidence type="ECO:0000256" key="2">
    <source>
        <dbReference type="ARBA" id="ARBA00022692"/>
    </source>
</evidence>
<evidence type="ECO:0000256" key="1">
    <source>
        <dbReference type="ARBA" id="ARBA00004141"/>
    </source>
</evidence>
<evidence type="ECO:0000259" key="6">
    <source>
        <dbReference type="PROSITE" id="PS50850"/>
    </source>
</evidence>
<feature type="transmembrane region" description="Helical" evidence="5">
    <location>
        <begin position="370"/>
        <end position="390"/>
    </location>
</feature>
<feature type="transmembrane region" description="Helical" evidence="5">
    <location>
        <begin position="432"/>
        <end position="453"/>
    </location>
</feature>
<evidence type="ECO:0000313" key="7">
    <source>
        <dbReference type="EMBL" id="KAL0945933.1"/>
    </source>
</evidence>
<feature type="transmembrane region" description="Helical" evidence="5">
    <location>
        <begin position="161"/>
        <end position="182"/>
    </location>
</feature>
<feature type="domain" description="Major facilitator superfamily (MFS) profile" evidence="6">
    <location>
        <begin position="72"/>
        <end position="521"/>
    </location>
</feature>
<feature type="transmembrane region" description="Helical" evidence="5">
    <location>
        <begin position="459"/>
        <end position="484"/>
    </location>
</feature>
<feature type="transmembrane region" description="Helical" evidence="5">
    <location>
        <begin position="334"/>
        <end position="358"/>
    </location>
</feature>
<evidence type="ECO:0000313" key="8">
    <source>
        <dbReference type="Proteomes" id="UP001556367"/>
    </source>
</evidence>
<feature type="transmembrane region" description="Helical" evidence="5">
    <location>
        <begin position="535"/>
        <end position="554"/>
    </location>
</feature>
<proteinExistence type="predicted"/>
<keyword evidence="8" id="KW-1185">Reference proteome</keyword>
<dbReference type="EMBL" id="JASNQZ010000015">
    <property type="protein sequence ID" value="KAL0945933.1"/>
    <property type="molecule type" value="Genomic_DNA"/>
</dbReference>
<evidence type="ECO:0000256" key="5">
    <source>
        <dbReference type="SAM" id="Phobius"/>
    </source>
</evidence>
<dbReference type="Gene3D" id="1.20.1720.10">
    <property type="entry name" value="Multidrug resistance protein D"/>
    <property type="match status" value="1"/>
</dbReference>
<sequence>MAGLGEPINDGGPSRFQSECASCHRAHVLVAWDILSEVDGRPIAFSMVGFMASTAAEAPNVPAVRDSRFWLCFMATLVVDLLSALDLTAVSTALPTIVQRLHGTEFIWVGSAYAIASTAVLPTVGGLVTIFGRKPILICFIATFALGSAICGAARSMDILIVGRAVQGIGGGGCIAVTEIIYADLVSLPERGKFQGIAAMVWAFASGMGPPIGGTLAKSEAWRWLFFLNLPLCGLAIAVVAIYLRVNTPRQGFKKGLLQMDWIGVLLIISGALLIMVGLTWGGIKFPWKSIHVLVPISIGAIFLVGFVFFEVYWADATGHATVPTILMNNTTILSGFLGTFFHGIVSMAVIFYLPIYLQACQLASPIRSGIDYFGLALTIAPFAIFTGVSVEIFKCYRPQNYIGWALNIAGFALLSTLKVSSPMREYIGYQVVLGIGLGITWISTQFPILAPLPYSNNAYALAFFTFLRCFAQTWGTVIGGAILQTYLSTRLPNSLHDVAATNPELIYALIPTIHRLPEPVRSDLQRVFSEGLAIVWRVMIGLSGAGFLTCLLMREIPMRTALDEAWGLKDKEIDGVTPETLPEKNGGR</sequence>
<name>A0ABR3IRL0_9AGAR</name>
<feature type="transmembrane region" description="Helical" evidence="5">
    <location>
        <begin position="293"/>
        <end position="314"/>
    </location>
</feature>
<reference evidence="8" key="1">
    <citation type="submission" date="2024-06" db="EMBL/GenBank/DDBJ databases">
        <title>Multi-omics analyses provide insights into the biosynthesis of the anticancer antibiotic pleurotin in Hohenbuehelia grisea.</title>
        <authorList>
            <person name="Weaver J.A."/>
            <person name="Alberti F."/>
        </authorList>
    </citation>
    <scope>NUCLEOTIDE SEQUENCE [LARGE SCALE GENOMIC DNA]</scope>
    <source>
        <strain evidence="8">T-177</strain>
    </source>
</reference>
<dbReference type="Proteomes" id="UP001556367">
    <property type="component" value="Unassembled WGS sequence"/>
</dbReference>
<feature type="transmembrane region" description="Helical" evidence="5">
    <location>
        <begin position="194"/>
        <end position="212"/>
    </location>
</feature>
<gene>
    <name evidence="7" type="ORF">HGRIS_012214</name>
</gene>
<feature type="transmembrane region" description="Helical" evidence="5">
    <location>
        <begin position="402"/>
        <end position="420"/>
    </location>
</feature>
<keyword evidence="2 5" id="KW-0812">Transmembrane</keyword>